<evidence type="ECO:0000313" key="1">
    <source>
        <dbReference type="EMBL" id="DAF44062.1"/>
    </source>
</evidence>
<organism evidence="1">
    <name type="scientific">Myoviridae sp. ctNQV2</name>
    <dbReference type="NCBI Taxonomy" id="2827683"/>
    <lineage>
        <taxon>Viruses</taxon>
        <taxon>Duplodnaviria</taxon>
        <taxon>Heunggongvirae</taxon>
        <taxon>Uroviricota</taxon>
        <taxon>Caudoviricetes</taxon>
    </lineage>
</organism>
<reference evidence="1" key="1">
    <citation type="journal article" date="2021" name="Proc. Natl. Acad. Sci. U.S.A.">
        <title>A Catalog of Tens of Thousands of Viruses from Human Metagenomes Reveals Hidden Associations with Chronic Diseases.</title>
        <authorList>
            <person name="Tisza M.J."/>
            <person name="Buck C.B."/>
        </authorList>
    </citation>
    <scope>NUCLEOTIDE SEQUENCE</scope>
    <source>
        <strain evidence="1">CtNQV2</strain>
    </source>
</reference>
<keyword evidence="1" id="KW-0689">Ribosomal protein</keyword>
<sequence>MIGLLLLKINVMGISRKQIKKAIHRLRVDGKTPHDVIDFINKKLCTNKVEFEEIQNCSENKKLLPTSTILSDVSNLKGIMNGITFNTGNGLLIKRTYNTLCNNFKRITKKQFPLSYEETNEVIQAVKDGNKLQAVKLIKINSGLGLRESKNILDAMFFV</sequence>
<protein>
    <submittedName>
        <fullName evidence="1">50S ribosomal protein L11</fullName>
    </submittedName>
</protein>
<accession>A0A8S5RZ69</accession>
<name>A0A8S5RZ69_9CAUD</name>
<keyword evidence="1" id="KW-0687">Ribonucleoprotein</keyword>
<dbReference type="EMBL" id="BK032510">
    <property type="protein sequence ID" value="DAF44062.1"/>
    <property type="molecule type" value="Genomic_DNA"/>
</dbReference>
<proteinExistence type="predicted"/>